<evidence type="ECO:0008006" key="3">
    <source>
        <dbReference type="Google" id="ProtNLM"/>
    </source>
</evidence>
<name>A0A0K0L964_9CAUD</name>
<accession>A0A0K0L964</accession>
<evidence type="ECO:0000313" key="2">
    <source>
        <dbReference type="Proteomes" id="UP000221505"/>
    </source>
</evidence>
<organism evidence="1 2">
    <name type="scientific">Pseudomonas phage vB_Pae_PS9N</name>
    <dbReference type="NCBI Taxonomy" id="1542091"/>
    <lineage>
        <taxon>Viruses</taxon>
        <taxon>Duplodnaviria</taxon>
        <taxon>Heunggongvirae</taxon>
        <taxon>Uroviricota</taxon>
        <taxon>Caudoviricetes</taxon>
        <taxon>Jondennisvirinae</taxon>
        <taxon>Septimatrevirus</taxon>
        <taxon>Septimatrevirus kakheti25</taxon>
    </lineage>
</organism>
<sequence>MGYAIGTVTKGGGDDCHYQVLAIIKTLAEANGWTTLRYVSTGLDRELILKGVGLSGLEEIFVGFKCYQSVGGDYYNINCGTFVGYVSGNTFETQPGAQFSATPAHNNAITYFITANAQRIVGCFKVGTPVYEHFYVGKFFPYARPGEYPSPLVCGAMLSNAQAMRFNNNAQSFPYPGYYYDTTNNRLYIRDQAGNWIRPWSWPFTNGSSQNTALAGPQGTSTLVPADVYYQLEPIIMVQQKTNNDPGNVFGEFDGVYFCSGFNNGVENVVQEGGSSVVDQTGLTVLQAVDAIKAVGGRAFVMLQNVYRTSWRDFIALEMK</sequence>
<dbReference type="Proteomes" id="UP000221505">
    <property type="component" value="Segment"/>
</dbReference>
<proteinExistence type="predicted"/>
<gene>
    <name evidence="1" type="ORF">vB_Pae_PS9N_00034</name>
</gene>
<dbReference type="EMBL" id="KM434185">
    <property type="protein sequence ID" value="AIW01685.1"/>
    <property type="molecule type" value="Genomic_DNA"/>
</dbReference>
<reference evidence="2" key="1">
    <citation type="submission" date="2014-08" db="EMBL/GenBank/DDBJ databases">
        <title>Genomic characteristic of vB_Pae_PS9N - a new member of Pseudomonas aeruginosa phi73-like phages.</title>
        <authorList>
            <person name="Glowacka A."/>
            <person name="Dabrowski K."/>
            <person name="Hejnowicz M.S."/>
            <person name="Gawor J."/>
            <person name="Weber-Dabrowska B."/>
            <person name="Lobocka M.B."/>
        </authorList>
    </citation>
    <scope>NUCLEOTIDE SEQUENCE [LARGE SCALE GENOMIC DNA]</scope>
</reference>
<protein>
    <recommendedName>
        <fullName evidence="3">Virion structural protein</fullName>
    </recommendedName>
</protein>
<evidence type="ECO:0000313" key="1">
    <source>
        <dbReference type="EMBL" id="AIW01685.1"/>
    </source>
</evidence>